<comment type="caution">
    <text evidence="1">The sequence shown here is derived from an EMBL/GenBank/DDBJ whole genome shotgun (WGS) entry which is preliminary data.</text>
</comment>
<dbReference type="EMBL" id="MU806134">
    <property type="protein sequence ID" value="KAJ3839331.1"/>
    <property type="molecule type" value="Genomic_DNA"/>
</dbReference>
<gene>
    <name evidence="1" type="ORF">F5878DRAFT_129691</name>
</gene>
<dbReference type="Proteomes" id="UP001163846">
    <property type="component" value="Unassembled WGS sequence"/>
</dbReference>
<evidence type="ECO:0000313" key="2">
    <source>
        <dbReference type="Proteomes" id="UP001163846"/>
    </source>
</evidence>
<proteinExistence type="predicted"/>
<reference evidence="1" key="1">
    <citation type="submission" date="2022-08" db="EMBL/GenBank/DDBJ databases">
        <authorList>
            <consortium name="DOE Joint Genome Institute"/>
            <person name="Min B."/>
            <person name="Riley R."/>
            <person name="Sierra-Patev S."/>
            <person name="Naranjo-Ortiz M."/>
            <person name="Looney B."/>
            <person name="Konkel Z."/>
            <person name="Slot J.C."/>
            <person name="Sakamoto Y."/>
            <person name="Steenwyk J.L."/>
            <person name="Rokas A."/>
            <person name="Carro J."/>
            <person name="Camarero S."/>
            <person name="Ferreira P."/>
            <person name="Molpeceres G."/>
            <person name="Ruiz-Duenas F.J."/>
            <person name="Serrano A."/>
            <person name="Henrissat B."/>
            <person name="Drula E."/>
            <person name="Hughes K.W."/>
            <person name="Mata J.L."/>
            <person name="Ishikawa N.K."/>
            <person name="Vargas-Isla R."/>
            <person name="Ushijima S."/>
            <person name="Smith C.A."/>
            <person name="Ahrendt S."/>
            <person name="Andreopoulos W."/>
            <person name="He G."/>
            <person name="Labutti K."/>
            <person name="Lipzen A."/>
            <person name="Ng V."/>
            <person name="Sandor L."/>
            <person name="Barry K."/>
            <person name="Martinez A.T."/>
            <person name="Xiao Y."/>
            <person name="Gibbons J.G."/>
            <person name="Terashima K."/>
            <person name="Hibbett D.S."/>
            <person name="Grigoriev I.V."/>
        </authorList>
    </citation>
    <scope>NUCLEOTIDE SEQUENCE</scope>
    <source>
        <strain evidence="1">TFB9207</strain>
    </source>
</reference>
<name>A0AA38PB26_9AGAR</name>
<sequence length="422" mass="48051">MLEEDLSQLIARCRQNSDIPISPSERSHLQTRVEDHQRELGECDKDIGQLTTTRRAQLTRAIDCQSSLLSPIRRLPMEIMFMIFNAAVQDRTIYFSDDQTQAQTPTAPKLRGTIFPLTWVCAWWRNPLIADGSFWYSYRIHLNDSDFISNNQSFFVTACLSRAFRCTLSIHLALLTHDDYFSPAHSSILEVILVISDRWDSFTIKLDGSLGDMRQVRSRCVLASAVPYLQYVDVDFGEVDGINDLDDCWDAVFGTSFAECPRLDTLHTTHLGPHDTVDLSRLTQLVTNTYDGTITSLLKRCPALRTLTVRNPDFATYDPDPEITDLLLHTNLEQILMSVWDDAEANGTWEFVRFPNLKSLAIVSIRLEDEPRNEAHATLGSSLGEFKSMLMHSKCILRAVHIDDDLKEWFLDGLSTDLINRA</sequence>
<dbReference type="AlphaFoldDB" id="A0AA38PB26"/>
<evidence type="ECO:0000313" key="1">
    <source>
        <dbReference type="EMBL" id="KAJ3839331.1"/>
    </source>
</evidence>
<accession>A0AA38PB26</accession>
<keyword evidence="2" id="KW-1185">Reference proteome</keyword>
<evidence type="ECO:0008006" key="3">
    <source>
        <dbReference type="Google" id="ProtNLM"/>
    </source>
</evidence>
<protein>
    <recommendedName>
        <fullName evidence="3">F-box domain-containing protein</fullName>
    </recommendedName>
</protein>
<organism evidence="1 2">
    <name type="scientific">Lentinula raphanica</name>
    <dbReference type="NCBI Taxonomy" id="153919"/>
    <lineage>
        <taxon>Eukaryota</taxon>
        <taxon>Fungi</taxon>
        <taxon>Dikarya</taxon>
        <taxon>Basidiomycota</taxon>
        <taxon>Agaricomycotina</taxon>
        <taxon>Agaricomycetes</taxon>
        <taxon>Agaricomycetidae</taxon>
        <taxon>Agaricales</taxon>
        <taxon>Marasmiineae</taxon>
        <taxon>Omphalotaceae</taxon>
        <taxon>Lentinula</taxon>
    </lineage>
</organism>